<evidence type="ECO:0000313" key="3">
    <source>
        <dbReference type="RefSeq" id="XP_011304074.1"/>
    </source>
</evidence>
<feature type="signal peptide" evidence="1">
    <location>
        <begin position="1"/>
        <end position="22"/>
    </location>
</feature>
<dbReference type="GeneID" id="105267127"/>
<gene>
    <name evidence="3" type="primary">LOC105267127</name>
</gene>
<dbReference type="PANTHER" id="PTHR21398">
    <property type="entry name" value="AGAP007094-PA"/>
    <property type="match status" value="1"/>
</dbReference>
<evidence type="ECO:0000256" key="1">
    <source>
        <dbReference type="SAM" id="SignalP"/>
    </source>
</evidence>
<proteinExistence type="predicted"/>
<protein>
    <submittedName>
        <fullName evidence="3">Uncharacterized protein isoform X2</fullName>
    </submittedName>
</protein>
<dbReference type="InterPro" id="IPR006631">
    <property type="entry name" value="DM4_12"/>
</dbReference>
<accession>A0A9R1T7B7</accession>
<organism evidence="2 3">
    <name type="scientific">Fopius arisanus</name>
    <dbReference type="NCBI Taxonomy" id="64838"/>
    <lineage>
        <taxon>Eukaryota</taxon>
        <taxon>Metazoa</taxon>
        <taxon>Ecdysozoa</taxon>
        <taxon>Arthropoda</taxon>
        <taxon>Hexapoda</taxon>
        <taxon>Insecta</taxon>
        <taxon>Pterygota</taxon>
        <taxon>Neoptera</taxon>
        <taxon>Endopterygota</taxon>
        <taxon>Hymenoptera</taxon>
        <taxon>Apocrita</taxon>
        <taxon>Ichneumonoidea</taxon>
        <taxon>Braconidae</taxon>
        <taxon>Opiinae</taxon>
        <taxon>Fopius</taxon>
    </lineage>
</organism>
<dbReference type="Proteomes" id="UP000694866">
    <property type="component" value="Unplaced"/>
</dbReference>
<dbReference type="AlphaFoldDB" id="A0A9R1T7B7"/>
<reference evidence="3" key="1">
    <citation type="submission" date="2025-08" db="UniProtKB">
        <authorList>
            <consortium name="RefSeq"/>
        </authorList>
    </citation>
    <scope>IDENTIFICATION</scope>
    <source>
        <strain evidence="3">USDA-PBARC FA_bdor</strain>
        <tissue evidence="3">Whole organism</tissue>
    </source>
</reference>
<feature type="chain" id="PRO_5040472083" evidence="1">
    <location>
        <begin position="23"/>
        <end position="173"/>
    </location>
</feature>
<dbReference type="OrthoDB" id="6358587at2759"/>
<keyword evidence="2" id="KW-1185">Reference proteome</keyword>
<dbReference type="RefSeq" id="XP_011304074.1">
    <property type="nucleotide sequence ID" value="XM_011305772.1"/>
</dbReference>
<sequence length="173" mass="19490">MILISFLLIGLYSGWGCGETMANEELLYPPPLVYPFGGTIKFQYALPQNATFFTDYFTSLTKRRRRSTSGEYQRKLFYEFLEQEMTRWCGDGMSCMMKSICQVSQIPVGDGSLVGELLNVMLTPDYGNTSFFTGLHYLRAAEAGREGGDCSTIFPGCPESCRFLDHITSFSLH</sequence>
<dbReference type="Pfam" id="PF07841">
    <property type="entry name" value="DM4_12"/>
    <property type="match status" value="1"/>
</dbReference>
<dbReference type="SMART" id="SM00718">
    <property type="entry name" value="DM4_12"/>
    <property type="match status" value="1"/>
</dbReference>
<keyword evidence="1" id="KW-0732">Signal</keyword>
<evidence type="ECO:0000313" key="2">
    <source>
        <dbReference type="Proteomes" id="UP000694866"/>
    </source>
</evidence>
<dbReference type="PANTHER" id="PTHR21398:SF11">
    <property type="entry name" value="HDC15381-RELATED"/>
    <property type="match status" value="1"/>
</dbReference>
<name>A0A9R1T7B7_9HYME</name>